<keyword evidence="2" id="KW-0012">Acyltransferase</keyword>
<dbReference type="PANTHER" id="PTHR43877:SF2">
    <property type="entry name" value="AMINOALKYLPHOSPHONATE N-ACETYLTRANSFERASE-RELATED"/>
    <property type="match status" value="1"/>
</dbReference>
<dbReference type="CDD" id="cd04301">
    <property type="entry name" value="NAT_SF"/>
    <property type="match status" value="1"/>
</dbReference>
<name>A0ABU4KDL1_9ACTN</name>
<dbReference type="EMBL" id="JAWJZF010000463">
    <property type="protein sequence ID" value="MDX2295859.1"/>
    <property type="molecule type" value="Genomic_DNA"/>
</dbReference>
<sequence length="191" mass="21120">MVRAIRSGEWEQVRELRLAALRDPLAPLAFVESYEEAEARPDAFWQERAEGGSEDRGGRIRQFVAEAPDGRWAGTVTLFVELPEDGKSLFGDEVTVPQVDVVGVYVRPEARGGGLVDALFETALAWAWARDEGIERARLYVHEENVRAAAAYRRLGFVATGGRADTVGSGEPHDLEYVRERPARPGPKETA</sequence>
<protein>
    <submittedName>
        <fullName evidence="5">GNAT family N-acetyltransferase</fullName>
    </submittedName>
</protein>
<feature type="domain" description="N-acetyltransferase" evidence="4">
    <location>
        <begin position="1"/>
        <end position="182"/>
    </location>
</feature>
<proteinExistence type="predicted"/>
<dbReference type="InterPro" id="IPR016181">
    <property type="entry name" value="Acyl_CoA_acyltransferase"/>
</dbReference>
<organism evidence="5 6">
    <name type="scientific">Streptomyces roseolus</name>
    <dbReference type="NCBI Taxonomy" id="67358"/>
    <lineage>
        <taxon>Bacteria</taxon>
        <taxon>Bacillati</taxon>
        <taxon>Actinomycetota</taxon>
        <taxon>Actinomycetes</taxon>
        <taxon>Kitasatosporales</taxon>
        <taxon>Streptomycetaceae</taxon>
        <taxon>Streptomyces</taxon>
    </lineage>
</organism>
<evidence type="ECO:0000259" key="4">
    <source>
        <dbReference type="PROSITE" id="PS51186"/>
    </source>
</evidence>
<evidence type="ECO:0000256" key="2">
    <source>
        <dbReference type="ARBA" id="ARBA00023315"/>
    </source>
</evidence>
<dbReference type="Pfam" id="PF00583">
    <property type="entry name" value="Acetyltransf_1"/>
    <property type="match status" value="1"/>
</dbReference>
<dbReference type="SUPFAM" id="SSF55729">
    <property type="entry name" value="Acyl-CoA N-acyltransferases (Nat)"/>
    <property type="match status" value="1"/>
</dbReference>
<dbReference type="PANTHER" id="PTHR43877">
    <property type="entry name" value="AMINOALKYLPHOSPHONATE N-ACETYLTRANSFERASE-RELATED-RELATED"/>
    <property type="match status" value="1"/>
</dbReference>
<gene>
    <name evidence="5" type="ORF">R2363_27255</name>
</gene>
<keyword evidence="1" id="KW-0808">Transferase</keyword>
<dbReference type="InterPro" id="IPR000182">
    <property type="entry name" value="GNAT_dom"/>
</dbReference>
<comment type="caution">
    <text evidence="5">The sequence shown here is derived from an EMBL/GenBank/DDBJ whole genome shotgun (WGS) entry which is preliminary data.</text>
</comment>
<evidence type="ECO:0000256" key="3">
    <source>
        <dbReference type="SAM" id="MobiDB-lite"/>
    </source>
</evidence>
<dbReference type="Gene3D" id="3.40.630.30">
    <property type="match status" value="1"/>
</dbReference>
<dbReference type="Proteomes" id="UP001278571">
    <property type="component" value="Unassembled WGS sequence"/>
</dbReference>
<evidence type="ECO:0000313" key="6">
    <source>
        <dbReference type="Proteomes" id="UP001278571"/>
    </source>
</evidence>
<feature type="compositionally biased region" description="Basic and acidic residues" evidence="3">
    <location>
        <begin position="171"/>
        <end position="191"/>
    </location>
</feature>
<reference evidence="5 6" key="1">
    <citation type="submission" date="2023-10" db="EMBL/GenBank/DDBJ databases">
        <authorList>
            <person name="Wang X.X."/>
        </authorList>
    </citation>
    <scope>NUCLEOTIDE SEQUENCE [LARGE SCALE GENOMIC DNA]</scope>
    <source>
        <strain evidence="5 6">NBRC 12816</strain>
    </source>
</reference>
<dbReference type="PROSITE" id="PS51186">
    <property type="entry name" value="GNAT"/>
    <property type="match status" value="1"/>
</dbReference>
<accession>A0ABU4KDL1</accession>
<evidence type="ECO:0000256" key="1">
    <source>
        <dbReference type="ARBA" id="ARBA00022679"/>
    </source>
</evidence>
<keyword evidence="6" id="KW-1185">Reference proteome</keyword>
<dbReference type="RefSeq" id="WP_319012051.1">
    <property type="nucleotide sequence ID" value="NZ_JAWJZF010000463.1"/>
</dbReference>
<dbReference type="InterPro" id="IPR050832">
    <property type="entry name" value="Bact_Acetyltransf"/>
</dbReference>
<evidence type="ECO:0000313" key="5">
    <source>
        <dbReference type="EMBL" id="MDX2295859.1"/>
    </source>
</evidence>
<feature type="region of interest" description="Disordered" evidence="3">
    <location>
        <begin position="166"/>
        <end position="191"/>
    </location>
</feature>